<dbReference type="Pfam" id="PF00583">
    <property type="entry name" value="Acetyltransf_1"/>
    <property type="match status" value="1"/>
</dbReference>
<dbReference type="GO" id="GO:0016747">
    <property type="term" value="F:acyltransferase activity, transferring groups other than amino-acyl groups"/>
    <property type="evidence" value="ECO:0007669"/>
    <property type="project" value="InterPro"/>
</dbReference>
<dbReference type="PRINTS" id="PR01754">
    <property type="entry name" value="SACTRNSFRASE"/>
</dbReference>
<evidence type="ECO:0000259" key="3">
    <source>
        <dbReference type="PROSITE" id="PS51186"/>
    </source>
</evidence>
<evidence type="ECO:0000256" key="2">
    <source>
        <dbReference type="ARBA" id="ARBA00023315"/>
    </source>
</evidence>
<dbReference type="CDD" id="cd04301">
    <property type="entry name" value="NAT_SF"/>
    <property type="match status" value="1"/>
</dbReference>
<dbReference type="SUPFAM" id="SSF55729">
    <property type="entry name" value="Acyl-CoA N-acyltransferases (Nat)"/>
    <property type="match status" value="1"/>
</dbReference>
<evidence type="ECO:0000313" key="4">
    <source>
        <dbReference type="EMBL" id="RKN71216.1"/>
    </source>
</evidence>
<reference evidence="4 5" key="1">
    <citation type="journal article" date="2007" name="Int. J. Syst. Evol. Microbiol.">
        <title>Paenibacillus ginsengarvi sp. nov., isolated from soil from ginseng cultivation.</title>
        <authorList>
            <person name="Yoon M.H."/>
            <person name="Ten L.N."/>
            <person name="Im W.T."/>
        </authorList>
    </citation>
    <scope>NUCLEOTIDE SEQUENCE [LARGE SCALE GENOMIC DNA]</scope>
    <source>
        <strain evidence="4 5">KCTC 13059</strain>
    </source>
</reference>
<name>A0A3B0BH66_9BACL</name>
<proteinExistence type="predicted"/>
<dbReference type="Proteomes" id="UP000282311">
    <property type="component" value="Unassembled WGS sequence"/>
</dbReference>
<dbReference type="RefSeq" id="WP_120750850.1">
    <property type="nucleotide sequence ID" value="NZ_RBAH01000029.1"/>
</dbReference>
<dbReference type="PROSITE" id="PS51186">
    <property type="entry name" value="GNAT"/>
    <property type="match status" value="1"/>
</dbReference>
<dbReference type="InterPro" id="IPR008125">
    <property type="entry name" value="Streptothricin_AcTrfase"/>
</dbReference>
<dbReference type="InterPro" id="IPR050832">
    <property type="entry name" value="Bact_Acetyltransf"/>
</dbReference>
<protein>
    <submittedName>
        <fullName evidence="4">GNAT family N-acetyltransferase</fullName>
    </submittedName>
</protein>
<keyword evidence="2" id="KW-0012">Acyltransferase</keyword>
<evidence type="ECO:0000256" key="1">
    <source>
        <dbReference type="ARBA" id="ARBA00022679"/>
    </source>
</evidence>
<dbReference type="InterPro" id="IPR016181">
    <property type="entry name" value="Acyl_CoA_acyltransferase"/>
</dbReference>
<organism evidence="4 5">
    <name type="scientific">Paenibacillus ginsengarvi</name>
    <dbReference type="NCBI Taxonomy" id="400777"/>
    <lineage>
        <taxon>Bacteria</taxon>
        <taxon>Bacillati</taxon>
        <taxon>Bacillota</taxon>
        <taxon>Bacilli</taxon>
        <taxon>Bacillales</taxon>
        <taxon>Paenibacillaceae</taxon>
        <taxon>Paenibacillus</taxon>
    </lineage>
</organism>
<feature type="domain" description="N-acetyltransferase" evidence="3">
    <location>
        <begin position="41"/>
        <end position="192"/>
    </location>
</feature>
<evidence type="ECO:0000313" key="5">
    <source>
        <dbReference type="Proteomes" id="UP000282311"/>
    </source>
</evidence>
<dbReference type="AlphaFoldDB" id="A0A3B0BH66"/>
<dbReference type="InterPro" id="IPR000182">
    <property type="entry name" value="GNAT_dom"/>
</dbReference>
<dbReference type="EMBL" id="RBAH01000029">
    <property type="protein sequence ID" value="RKN71216.1"/>
    <property type="molecule type" value="Genomic_DNA"/>
</dbReference>
<sequence length="192" mass="22089">MNITLKYEKPDVLPSYGDITIAFVATSEYHIEPLEQGLGGLLLREVPIERPYTVDYDAEKGRGPERWLNRWDLRNWCVVSAYNEQEERIGGAVLAYDTPGVHFLEDRTDIAGLWDLRVKPIFRGQGVGKAIMEKAVEWARSKECKQLKIETQSNNVAACRFYAQQGAHLGTIERYAYEDKPHLARLNWYIDL</sequence>
<dbReference type="Gene3D" id="3.40.630.30">
    <property type="match status" value="1"/>
</dbReference>
<gene>
    <name evidence="4" type="ORF">D7M11_29420</name>
</gene>
<dbReference type="PANTHER" id="PTHR43877">
    <property type="entry name" value="AMINOALKYLPHOSPHONATE N-ACETYLTRANSFERASE-RELATED-RELATED"/>
    <property type="match status" value="1"/>
</dbReference>
<accession>A0A3B0BH66</accession>
<comment type="caution">
    <text evidence="4">The sequence shown here is derived from an EMBL/GenBank/DDBJ whole genome shotgun (WGS) entry which is preliminary data.</text>
</comment>
<dbReference type="OrthoDB" id="9800193at2"/>
<keyword evidence="5" id="KW-1185">Reference proteome</keyword>
<keyword evidence="1 4" id="KW-0808">Transferase</keyword>